<dbReference type="InterPro" id="IPR052024">
    <property type="entry name" value="Methanogen_methyltrans"/>
</dbReference>
<dbReference type="GO" id="GO:0006779">
    <property type="term" value="P:porphyrin-containing compound biosynthetic process"/>
    <property type="evidence" value="ECO:0007669"/>
    <property type="project" value="InterPro"/>
</dbReference>
<comment type="caution">
    <text evidence="2">The sequence shown here is derived from an EMBL/GenBank/DDBJ whole genome shotgun (WGS) entry which is preliminary data.</text>
</comment>
<dbReference type="PANTHER" id="PTHR47099:SF1">
    <property type="entry name" value="METHYLCOBAMIDE:COM METHYLTRANSFERASE MTBA"/>
    <property type="match status" value="1"/>
</dbReference>
<gene>
    <name evidence="2" type="ORF">LCGC14_1661550</name>
</gene>
<dbReference type="InterPro" id="IPR038071">
    <property type="entry name" value="UROD/MetE-like_sf"/>
</dbReference>
<dbReference type="SUPFAM" id="SSF51726">
    <property type="entry name" value="UROD/MetE-like"/>
    <property type="match status" value="1"/>
</dbReference>
<dbReference type="AlphaFoldDB" id="A0A0F9KTY5"/>
<dbReference type="Gene3D" id="3.20.20.210">
    <property type="match status" value="1"/>
</dbReference>
<accession>A0A0F9KTY5</accession>
<dbReference type="Pfam" id="PF01208">
    <property type="entry name" value="URO-D"/>
    <property type="match status" value="1"/>
</dbReference>
<dbReference type="EMBL" id="LAZR01014130">
    <property type="protein sequence ID" value="KKM18850.1"/>
    <property type="molecule type" value="Genomic_DNA"/>
</dbReference>
<dbReference type="GO" id="GO:0004853">
    <property type="term" value="F:uroporphyrinogen decarboxylase activity"/>
    <property type="evidence" value="ECO:0007669"/>
    <property type="project" value="InterPro"/>
</dbReference>
<protein>
    <recommendedName>
        <fullName evidence="1">Uroporphyrinogen decarboxylase (URO-D) domain-containing protein</fullName>
    </recommendedName>
</protein>
<evidence type="ECO:0000313" key="2">
    <source>
        <dbReference type="EMBL" id="KKM18850.1"/>
    </source>
</evidence>
<name>A0A0F9KTY5_9ZZZZ</name>
<sequence length="398" mass="44754">MSTMTPRERILRAYDRQEVDRPPVCPLLTRWVRGRRGSPSELHQLYAAEEFGLDPLICYGSYINHPIASDYVYRPGSDADYRDLPDVNVEVGVENRKDRTVHSRRFETPDGVLSDRIVWARSNMTFGDGPNPHREEPLVRSIDDLPALRHLYASPQPSFADSLRMFTEILGQRALVEYGDWTNAGCWGMESLGPEQMLVSALTDKELLRGVLRVCQEVHLRNLKSVLESGQKHIVGSWFQCGPSAGWSPTHISEFFLPLIREVVKLVHSYDATYRFQDDGKMAGIIPQLVEMNVDVIGALQPPPLGDCVFGELKRQYGDRVCLFGGLDPIYTFELGNAEKVRDAVKELLEQAGDSRGVVISAAEAFGPATPEDCIRELGKTVREHTANRIHNGNHKRS</sequence>
<dbReference type="PANTHER" id="PTHR47099">
    <property type="entry name" value="METHYLCOBAMIDE:COM METHYLTRANSFERASE MTBA"/>
    <property type="match status" value="1"/>
</dbReference>
<organism evidence="2">
    <name type="scientific">marine sediment metagenome</name>
    <dbReference type="NCBI Taxonomy" id="412755"/>
    <lineage>
        <taxon>unclassified sequences</taxon>
        <taxon>metagenomes</taxon>
        <taxon>ecological metagenomes</taxon>
    </lineage>
</organism>
<reference evidence="2" key="1">
    <citation type="journal article" date="2015" name="Nature">
        <title>Complex archaea that bridge the gap between prokaryotes and eukaryotes.</title>
        <authorList>
            <person name="Spang A."/>
            <person name="Saw J.H."/>
            <person name="Jorgensen S.L."/>
            <person name="Zaremba-Niedzwiedzka K."/>
            <person name="Martijn J."/>
            <person name="Lind A.E."/>
            <person name="van Eijk R."/>
            <person name="Schleper C."/>
            <person name="Guy L."/>
            <person name="Ettema T.J."/>
        </authorList>
    </citation>
    <scope>NUCLEOTIDE SEQUENCE</scope>
</reference>
<evidence type="ECO:0000259" key="1">
    <source>
        <dbReference type="Pfam" id="PF01208"/>
    </source>
</evidence>
<proteinExistence type="predicted"/>
<feature type="domain" description="Uroporphyrinogen decarboxylase (URO-D)" evidence="1">
    <location>
        <begin position="124"/>
        <end position="385"/>
    </location>
</feature>
<dbReference type="InterPro" id="IPR000257">
    <property type="entry name" value="Uroporphyrinogen_deCOase"/>
</dbReference>